<evidence type="ECO:0000259" key="11">
    <source>
        <dbReference type="Pfam" id="PF01583"/>
    </source>
</evidence>
<dbReference type="Pfam" id="PF01583">
    <property type="entry name" value="APS_kinase"/>
    <property type="match status" value="1"/>
</dbReference>
<dbReference type="InterPro" id="IPR002891">
    <property type="entry name" value="APS"/>
</dbReference>
<keyword evidence="5 9" id="KW-0808">Transferase</keyword>
<gene>
    <name evidence="9 12" type="primary">cysC</name>
    <name evidence="12" type="ORF">GCM10010918_17810</name>
</gene>
<dbReference type="NCBIfam" id="NF003013">
    <property type="entry name" value="PRK03846.1"/>
    <property type="match status" value="1"/>
</dbReference>
<proteinExistence type="inferred from homology"/>
<reference evidence="12 13" key="1">
    <citation type="journal article" date="2014" name="Int. J. Syst. Evol. Microbiol.">
        <title>Complete genome sequence of Corynebacterium casei LMG S-19264T (=DSM 44701T), isolated from a smear-ripened cheese.</title>
        <authorList>
            <consortium name="US DOE Joint Genome Institute (JGI-PGF)"/>
            <person name="Walter F."/>
            <person name="Albersmeier A."/>
            <person name="Kalinowski J."/>
            <person name="Ruckert C."/>
        </authorList>
    </citation>
    <scope>NUCLEOTIDE SEQUENCE [LARGE SCALE GENOMIC DNA]</scope>
    <source>
        <strain evidence="12 13">CGMCC 1.15286</strain>
    </source>
</reference>
<protein>
    <recommendedName>
        <fullName evidence="9 10">Adenylyl-sulfate kinase</fullName>
        <ecNumber evidence="9 10">2.7.1.25</ecNumber>
    </recommendedName>
    <alternativeName>
        <fullName evidence="9">APS kinase</fullName>
    </alternativeName>
    <alternativeName>
        <fullName evidence="9">ATP adenosine-5'-phosphosulfate 3'-phosphotransferase</fullName>
    </alternativeName>
    <alternativeName>
        <fullName evidence="9">Adenosine-5'-phosphosulfate kinase</fullName>
    </alternativeName>
</protein>
<keyword evidence="7 9" id="KW-0418">Kinase</keyword>
<dbReference type="EC" id="2.7.1.25" evidence="9 10"/>
<evidence type="ECO:0000256" key="7">
    <source>
        <dbReference type="ARBA" id="ARBA00022777"/>
    </source>
</evidence>
<dbReference type="GO" id="GO:0000103">
    <property type="term" value="P:sulfate assimilation"/>
    <property type="evidence" value="ECO:0007669"/>
    <property type="project" value="UniProtKB-UniRule"/>
</dbReference>
<sequence length="208" mass="23289">MQPESTHVAWHSSKVCKQSRQLSNGHGSCVLWFTGLSGSGKSTLAAELELALHELHCRSYMLDGDNLRLGLNRGLGFSQTDRSENIRRMGETARLFVDAGFIALAAAITPYQADRELLRSRFEPEEFIEVYVRCAIEECERRDPKGLYRKARAGEIRQFTGLSAPYEAPEHPEIEINSEKVSVAESVSILLRYLRSKGYLPADRKGGS</sequence>
<dbReference type="RefSeq" id="WP_188888600.1">
    <property type="nucleotide sequence ID" value="NZ_BMHY01000003.1"/>
</dbReference>
<evidence type="ECO:0000313" key="12">
    <source>
        <dbReference type="EMBL" id="GGG64185.1"/>
    </source>
</evidence>
<comment type="similarity">
    <text evidence="4 9 10">Belongs to the APS kinase family.</text>
</comment>
<dbReference type="GO" id="GO:0070814">
    <property type="term" value="P:hydrogen sulfide biosynthetic process"/>
    <property type="evidence" value="ECO:0007669"/>
    <property type="project" value="UniProtKB-UniRule"/>
</dbReference>
<evidence type="ECO:0000256" key="9">
    <source>
        <dbReference type="HAMAP-Rule" id="MF_00065"/>
    </source>
</evidence>
<name>A0A917H190_9BACL</name>
<dbReference type="EMBL" id="BMHY01000003">
    <property type="protein sequence ID" value="GGG64185.1"/>
    <property type="molecule type" value="Genomic_DNA"/>
</dbReference>
<dbReference type="PANTHER" id="PTHR11055">
    <property type="entry name" value="BIFUNCTIONAL 3'-PHOSPHOADENOSINE 5'-PHOSPHOSULFATE SYNTHASE"/>
    <property type="match status" value="1"/>
</dbReference>
<dbReference type="SUPFAM" id="SSF52540">
    <property type="entry name" value="P-loop containing nucleoside triphosphate hydrolases"/>
    <property type="match status" value="1"/>
</dbReference>
<dbReference type="AlphaFoldDB" id="A0A917H190"/>
<evidence type="ECO:0000313" key="13">
    <source>
        <dbReference type="Proteomes" id="UP000600247"/>
    </source>
</evidence>
<evidence type="ECO:0000256" key="6">
    <source>
        <dbReference type="ARBA" id="ARBA00022741"/>
    </source>
</evidence>
<dbReference type="HAMAP" id="MF_00065">
    <property type="entry name" value="Adenylyl_sulf_kinase"/>
    <property type="match status" value="1"/>
</dbReference>
<evidence type="ECO:0000256" key="10">
    <source>
        <dbReference type="RuleBase" id="RU004347"/>
    </source>
</evidence>
<feature type="binding site" evidence="9">
    <location>
        <begin position="35"/>
        <end position="42"/>
    </location>
    <ligand>
        <name>ATP</name>
        <dbReference type="ChEBI" id="CHEBI:30616"/>
    </ligand>
</feature>
<dbReference type="PANTHER" id="PTHR11055:SF1">
    <property type="entry name" value="PAPS SYNTHETASE, ISOFORM D"/>
    <property type="match status" value="1"/>
</dbReference>
<dbReference type="CDD" id="cd02027">
    <property type="entry name" value="APSK"/>
    <property type="match status" value="1"/>
</dbReference>
<dbReference type="FunFam" id="3.40.50.300:FF:000212">
    <property type="entry name" value="Adenylyl-sulfate kinase"/>
    <property type="match status" value="1"/>
</dbReference>
<dbReference type="Proteomes" id="UP000600247">
    <property type="component" value="Unassembled WGS sequence"/>
</dbReference>
<evidence type="ECO:0000256" key="4">
    <source>
        <dbReference type="ARBA" id="ARBA00007008"/>
    </source>
</evidence>
<keyword evidence="8 9" id="KW-0067">ATP-binding</keyword>
<evidence type="ECO:0000256" key="2">
    <source>
        <dbReference type="ARBA" id="ARBA00002632"/>
    </source>
</evidence>
<evidence type="ECO:0000256" key="3">
    <source>
        <dbReference type="ARBA" id="ARBA00004806"/>
    </source>
</evidence>
<dbReference type="NCBIfam" id="TIGR00455">
    <property type="entry name" value="apsK"/>
    <property type="match status" value="1"/>
</dbReference>
<comment type="function">
    <text evidence="2 9 10">Catalyzes the synthesis of activated sulfate.</text>
</comment>
<feature type="domain" description="APS kinase" evidence="11">
    <location>
        <begin position="28"/>
        <end position="176"/>
    </location>
</feature>
<organism evidence="12 13">
    <name type="scientific">Paenibacillus radicis</name>
    <name type="common">ex Gao et al. 2016</name>
    <dbReference type="NCBI Taxonomy" id="1737354"/>
    <lineage>
        <taxon>Bacteria</taxon>
        <taxon>Bacillati</taxon>
        <taxon>Bacillota</taxon>
        <taxon>Bacilli</taxon>
        <taxon>Bacillales</taxon>
        <taxon>Paenibacillaceae</taxon>
        <taxon>Paenibacillus</taxon>
    </lineage>
</organism>
<evidence type="ECO:0000256" key="5">
    <source>
        <dbReference type="ARBA" id="ARBA00022679"/>
    </source>
</evidence>
<dbReference type="GO" id="GO:0004020">
    <property type="term" value="F:adenylylsulfate kinase activity"/>
    <property type="evidence" value="ECO:0007669"/>
    <property type="project" value="UniProtKB-UniRule"/>
</dbReference>
<comment type="catalytic activity">
    <reaction evidence="1 9 10">
        <text>adenosine 5'-phosphosulfate + ATP = 3'-phosphoadenylyl sulfate + ADP + H(+)</text>
        <dbReference type="Rhea" id="RHEA:24152"/>
        <dbReference type="ChEBI" id="CHEBI:15378"/>
        <dbReference type="ChEBI" id="CHEBI:30616"/>
        <dbReference type="ChEBI" id="CHEBI:58243"/>
        <dbReference type="ChEBI" id="CHEBI:58339"/>
        <dbReference type="ChEBI" id="CHEBI:456216"/>
        <dbReference type="EC" id="2.7.1.25"/>
    </reaction>
</comment>
<accession>A0A917H190</accession>
<dbReference type="Gene3D" id="3.40.50.300">
    <property type="entry name" value="P-loop containing nucleotide triphosphate hydrolases"/>
    <property type="match status" value="1"/>
</dbReference>
<comment type="caution">
    <text evidence="12">The sequence shown here is derived from an EMBL/GenBank/DDBJ whole genome shotgun (WGS) entry which is preliminary data.</text>
</comment>
<dbReference type="GO" id="GO:0005524">
    <property type="term" value="F:ATP binding"/>
    <property type="evidence" value="ECO:0007669"/>
    <property type="project" value="UniProtKB-UniRule"/>
</dbReference>
<evidence type="ECO:0000256" key="8">
    <source>
        <dbReference type="ARBA" id="ARBA00022840"/>
    </source>
</evidence>
<dbReference type="InterPro" id="IPR059117">
    <property type="entry name" value="APS_kinase_dom"/>
</dbReference>
<keyword evidence="6 9" id="KW-0547">Nucleotide-binding</keyword>
<keyword evidence="9" id="KW-0597">Phosphoprotein</keyword>
<dbReference type="InterPro" id="IPR027417">
    <property type="entry name" value="P-loop_NTPase"/>
</dbReference>
<comment type="pathway">
    <text evidence="3 9 10">Sulfur metabolism; hydrogen sulfide biosynthesis; sulfite from sulfate: step 2/3.</text>
</comment>
<evidence type="ECO:0000256" key="1">
    <source>
        <dbReference type="ARBA" id="ARBA00001823"/>
    </source>
</evidence>
<comment type="caution">
    <text evidence="9">Lacks conserved residue(s) required for the propagation of feature annotation.</text>
</comment>
<keyword evidence="13" id="KW-1185">Reference proteome</keyword>